<evidence type="ECO:0000313" key="1">
    <source>
        <dbReference type="EMBL" id="MPC24647.1"/>
    </source>
</evidence>
<keyword evidence="2" id="KW-1185">Reference proteome</keyword>
<dbReference type="PANTHER" id="PTHR38710:SF1">
    <property type="entry name" value="WITH PUTATIVE URIDYL PYROPHOSPHORYLASE-RELATED"/>
    <property type="match status" value="1"/>
</dbReference>
<evidence type="ECO:0000313" key="2">
    <source>
        <dbReference type="Proteomes" id="UP000324222"/>
    </source>
</evidence>
<gene>
    <name evidence="1" type="ORF">E2C01_017733</name>
</gene>
<dbReference type="OrthoDB" id="1924968at2759"/>
<dbReference type="EMBL" id="VSRR010001355">
    <property type="protein sequence ID" value="MPC24647.1"/>
    <property type="molecule type" value="Genomic_DNA"/>
</dbReference>
<dbReference type="AlphaFoldDB" id="A0A5B7DUB9"/>
<dbReference type="InterPro" id="IPR053034">
    <property type="entry name" value="Glucuronokinase-like"/>
</dbReference>
<protein>
    <submittedName>
        <fullName evidence="1">Uncharacterized protein</fullName>
    </submittedName>
</protein>
<accession>A0A5B7DUB9</accession>
<dbReference type="InterPro" id="IPR029044">
    <property type="entry name" value="Nucleotide-diphossugar_trans"/>
</dbReference>
<name>A0A5B7DUB9_PORTR</name>
<comment type="caution">
    <text evidence="1">The sequence shown here is derived from an EMBL/GenBank/DDBJ whole genome shotgun (WGS) entry which is preliminary data.</text>
</comment>
<dbReference type="PANTHER" id="PTHR38710">
    <property type="entry name" value="WITH PUTATIVE URIDYL PYROPHOSPHORYLASE-RELATED"/>
    <property type="match status" value="1"/>
</dbReference>
<organism evidence="1 2">
    <name type="scientific">Portunus trituberculatus</name>
    <name type="common">Swimming crab</name>
    <name type="synonym">Neptunus trituberculatus</name>
    <dbReference type="NCBI Taxonomy" id="210409"/>
    <lineage>
        <taxon>Eukaryota</taxon>
        <taxon>Metazoa</taxon>
        <taxon>Ecdysozoa</taxon>
        <taxon>Arthropoda</taxon>
        <taxon>Crustacea</taxon>
        <taxon>Multicrustacea</taxon>
        <taxon>Malacostraca</taxon>
        <taxon>Eumalacostraca</taxon>
        <taxon>Eucarida</taxon>
        <taxon>Decapoda</taxon>
        <taxon>Pleocyemata</taxon>
        <taxon>Brachyura</taxon>
        <taxon>Eubrachyura</taxon>
        <taxon>Portunoidea</taxon>
        <taxon>Portunidae</taxon>
        <taxon>Portuninae</taxon>
        <taxon>Portunus</taxon>
    </lineage>
</organism>
<dbReference type="GO" id="GO:0047940">
    <property type="term" value="F:glucuronokinase activity"/>
    <property type="evidence" value="ECO:0007669"/>
    <property type="project" value="TreeGrafter"/>
</dbReference>
<sequence length="229" mass="26149">MDNAGQRSKEVLQLTMVNTMDQWVEESTRYREEEETLLLDLVFIKKPEPPPIIQYLSPMGRSDHVRQLFSDVFLVTNADKYKYFERWATASDFPVGNIINDGSTTPANSIGALADLELALRTKNLWGYDILVIAGDMVFQDSKFDIAQVVDYFSHKPDGDLAIYYEMEENESTTSRGLVEVKVYGMKLPTGFQLIGQVGLKDYESWLSYLTTQAEKESKDPITKRAYAR</sequence>
<dbReference type="Proteomes" id="UP000324222">
    <property type="component" value="Unassembled WGS sequence"/>
</dbReference>
<dbReference type="Gene3D" id="3.90.550.10">
    <property type="entry name" value="Spore Coat Polysaccharide Biosynthesis Protein SpsA, Chain A"/>
    <property type="match status" value="1"/>
</dbReference>
<reference evidence="1 2" key="1">
    <citation type="submission" date="2019-05" db="EMBL/GenBank/DDBJ databases">
        <title>Another draft genome of Portunus trituberculatus and its Hox gene families provides insights of decapod evolution.</title>
        <authorList>
            <person name="Jeong J.-H."/>
            <person name="Song I."/>
            <person name="Kim S."/>
            <person name="Choi T."/>
            <person name="Kim D."/>
            <person name="Ryu S."/>
            <person name="Kim W."/>
        </authorList>
    </citation>
    <scope>NUCLEOTIDE SEQUENCE [LARGE SCALE GENOMIC DNA]</scope>
    <source>
        <tissue evidence="1">Muscle</tissue>
    </source>
</reference>
<proteinExistence type="predicted"/>